<gene>
    <name evidence="1" type="ORF">FNF31_03973</name>
</gene>
<organism evidence="1 2">
    <name type="scientific">Cafeteria roenbergensis</name>
    <name type="common">Marine flagellate</name>
    <dbReference type="NCBI Taxonomy" id="33653"/>
    <lineage>
        <taxon>Eukaryota</taxon>
        <taxon>Sar</taxon>
        <taxon>Stramenopiles</taxon>
        <taxon>Bigyra</taxon>
        <taxon>Opalozoa</taxon>
        <taxon>Bicosoecida</taxon>
        <taxon>Cafeteriaceae</taxon>
        <taxon>Cafeteria</taxon>
    </lineage>
</organism>
<comment type="caution">
    <text evidence="1">The sequence shown here is derived from an EMBL/GenBank/DDBJ whole genome shotgun (WGS) entry which is preliminary data.</text>
</comment>
<name>A0A5A8D6J3_CAFRO</name>
<accession>A0A5A8D6J3</accession>
<protein>
    <submittedName>
        <fullName evidence="1">Uncharacterized protein</fullName>
    </submittedName>
</protein>
<evidence type="ECO:0000313" key="2">
    <source>
        <dbReference type="Proteomes" id="UP000325113"/>
    </source>
</evidence>
<dbReference type="EMBL" id="VLTM01000038">
    <property type="protein sequence ID" value="KAA0161132.1"/>
    <property type="molecule type" value="Genomic_DNA"/>
</dbReference>
<proteinExistence type="predicted"/>
<dbReference type="AlphaFoldDB" id="A0A5A8D6J3"/>
<sequence length="311" mass="34344">MPSPSPAATPSPTPPPQRSKVTCIGVGPVTGNQARCVIAYSLFVPHSRALPKMDRYLTGLQARRFEAGYHFPGWETRLYLDGRFTKGMADVIRKLGYNVVHLGPSDTSLPEWHHMASRMLVIDDPEVDVFMMRDLDSALSPRDAISTWAWMTSGASFLSMHDHFAHVDIILGGMWGGRTEAARRLIAPNGIAAFLDSAAKMDEKFGNDQILIAKLVYPKIHPEVLHFDLTQAACKHDGKMCVPFPMVPHTGHKIEGHVGEIVGSRALMPRHVDVACKELVGGLENTPVFEEADLQAQWLGGAWPRMRGFCK</sequence>
<dbReference type="Proteomes" id="UP000325113">
    <property type="component" value="Unassembled WGS sequence"/>
</dbReference>
<evidence type="ECO:0000313" key="1">
    <source>
        <dbReference type="EMBL" id="KAA0161132.1"/>
    </source>
</evidence>
<reference evidence="1 2" key="1">
    <citation type="submission" date="2019-07" db="EMBL/GenBank/DDBJ databases">
        <title>Genomes of Cafeteria roenbergensis.</title>
        <authorList>
            <person name="Fischer M.G."/>
            <person name="Hackl T."/>
            <person name="Roman M."/>
        </authorList>
    </citation>
    <scope>NUCLEOTIDE SEQUENCE [LARGE SCALE GENOMIC DNA]</scope>
    <source>
        <strain evidence="1 2">Cflag</strain>
    </source>
</reference>